<dbReference type="Proteomes" id="UP000499080">
    <property type="component" value="Unassembled WGS sequence"/>
</dbReference>
<evidence type="ECO:0000313" key="2">
    <source>
        <dbReference type="Proteomes" id="UP000499080"/>
    </source>
</evidence>
<accession>A0A4Y2VWX8</accession>
<dbReference type="AlphaFoldDB" id="A0A4Y2VWX8"/>
<evidence type="ECO:0000313" key="1">
    <source>
        <dbReference type="EMBL" id="GBO29395.1"/>
    </source>
</evidence>
<gene>
    <name evidence="1" type="ORF">AVEN_235028_1</name>
</gene>
<proteinExistence type="predicted"/>
<reference evidence="1 2" key="1">
    <citation type="journal article" date="2019" name="Sci. Rep.">
        <title>Orb-weaving spider Araneus ventricosus genome elucidates the spidroin gene catalogue.</title>
        <authorList>
            <person name="Kono N."/>
            <person name="Nakamura H."/>
            <person name="Ohtoshi R."/>
            <person name="Moran D.A.P."/>
            <person name="Shinohara A."/>
            <person name="Yoshida Y."/>
            <person name="Fujiwara M."/>
            <person name="Mori M."/>
            <person name="Tomita M."/>
            <person name="Arakawa K."/>
        </authorList>
    </citation>
    <scope>NUCLEOTIDE SEQUENCE [LARGE SCALE GENOMIC DNA]</scope>
</reference>
<name>A0A4Y2VWX8_ARAVE</name>
<organism evidence="1 2">
    <name type="scientific">Araneus ventricosus</name>
    <name type="common">Orbweaver spider</name>
    <name type="synonym">Epeira ventricosa</name>
    <dbReference type="NCBI Taxonomy" id="182803"/>
    <lineage>
        <taxon>Eukaryota</taxon>
        <taxon>Metazoa</taxon>
        <taxon>Ecdysozoa</taxon>
        <taxon>Arthropoda</taxon>
        <taxon>Chelicerata</taxon>
        <taxon>Arachnida</taxon>
        <taxon>Araneae</taxon>
        <taxon>Araneomorphae</taxon>
        <taxon>Entelegynae</taxon>
        <taxon>Araneoidea</taxon>
        <taxon>Araneidae</taxon>
        <taxon>Araneus</taxon>
    </lineage>
</organism>
<sequence>MYTGGVRCLRFNIVTNMESRFAAMLVLWLGREFYRVKYGMTGSGQAWTPDLGEKPGDHFDDEMWDLKSTGIFLISLLGAKIRIYPDDSM</sequence>
<protein>
    <submittedName>
        <fullName evidence="1">Uncharacterized protein</fullName>
    </submittedName>
</protein>
<keyword evidence="2" id="KW-1185">Reference proteome</keyword>
<dbReference type="OrthoDB" id="5326588at2759"/>
<comment type="caution">
    <text evidence="1">The sequence shown here is derived from an EMBL/GenBank/DDBJ whole genome shotgun (WGS) entry which is preliminary data.</text>
</comment>
<dbReference type="EMBL" id="BGPR01052562">
    <property type="protein sequence ID" value="GBO29395.1"/>
    <property type="molecule type" value="Genomic_DNA"/>
</dbReference>